<accession>A0A6C0JXS2</accession>
<organism evidence="1">
    <name type="scientific">viral metagenome</name>
    <dbReference type="NCBI Taxonomy" id="1070528"/>
    <lineage>
        <taxon>unclassified sequences</taxon>
        <taxon>metagenomes</taxon>
        <taxon>organismal metagenomes</taxon>
    </lineage>
</organism>
<proteinExistence type="predicted"/>
<reference evidence="1" key="1">
    <citation type="journal article" date="2020" name="Nature">
        <title>Giant virus diversity and host interactions through global metagenomics.</title>
        <authorList>
            <person name="Schulz F."/>
            <person name="Roux S."/>
            <person name="Paez-Espino D."/>
            <person name="Jungbluth S."/>
            <person name="Walsh D.A."/>
            <person name="Denef V.J."/>
            <person name="McMahon K.D."/>
            <person name="Konstantinidis K.T."/>
            <person name="Eloe-Fadrosh E.A."/>
            <person name="Kyrpides N.C."/>
            <person name="Woyke T."/>
        </authorList>
    </citation>
    <scope>NUCLEOTIDE SEQUENCE</scope>
    <source>
        <strain evidence="1">GVMAG-S-1063924-116</strain>
    </source>
</reference>
<dbReference type="EMBL" id="MN740698">
    <property type="protein sequence ID" value="QHU08678.1"/>
    <property type="molecule type" value="Genomic_DNA"/>
</dbReference>
<protein>
    <submittedName>
        <fullName evidence="1">Uncharacterized protein</fullName>
    </submittedName>
</protein>
<name>A0A6C0JXS2_9ZZZZ</name>
<evidence type="ECO:0000313" key="1">
    <source>
        <dbReference type="EMBL" id="QHU08678.1"/>
    </source>
</evidence>
<dbReference type="AlphaFoldDB" id="A0A6C0JXS2"/>
<sequence length="500" mass="56736">MGQEESVPQVAGRPFVTPYSLALPQVYSRLFPDRVIPPQDVTERREQILAILQEMPPMDDADVERMLKSPLLLQNTADFLDDSITYAEEELNDTLSIDLIEMEARRKVKQMMKRREGILRWFLVPREVFDDEVHVYVKVGQEVSRCSIEAVEEGPYVIGIAWLTDVSRLRDAPFRQLVVPDDSSLTESMPRASRIGSVYFANLTNEERLEILKGATFPNIYDIDAGDELPRGTKVGMSSPVLSLTVTDGSGRLRNFLSGRELDSLRLDFPKSHRRIKPEVRCKVSHLTVNRYSLSYALDSVDRDSVVSLCFNGKYKGGLTEDGAFVFPNLTAIAVDDDWILSSVCKSLSSDYLKNIVTVGVKRFQKPLKGYRRNQALAMLPNLYHLETLHDLDLSTFPRDSVRYLRIALLSKVRGSKALATMPESVEVLGVGLSRYWYDEVMEARRASGVPSQFSNRGRIDVVPGLEIRYEDFMENLEGFRFYSIYTPTMICEVGRTNLS</sequence>